<evidence type="ECO:0000313" key="2">
    <source>
        <dbReference type="EMBL" id="SIS41989.1"/>
    </source>
</evidence>
<dbReference type="EMBL" id="FTOB01000001">
    <property type="protein sequence ID" value="SIS41989.1"/>
    <property type="molecule type" value="Genomic_DNA"/>
</dbReference>
<gene>
    <name evidence="2" type="ORF">SAMN05421766_101777</name>
</gene>
<dbReference type="Gene3D" id="2.40.160.60">
    <property type="entry name" value="Outer membrane protein transport protein (OMPP1/FadL/TodX)"/>
    <property type="match status" value="1"/>
</dbReference>
<evidence type="ECO:0000256" key="1">
    <source>
        <dbReference type="SAM" id="SignalP"/>
    </source>
</evidence>
<feature type="signal peptide" evidence="1">
    <location>
        <begin position="1"/>
        <end position="19"/>
    </location>
</feature>
<comment type="caution">
    <text evidence="2">The sequence shown here is derived from an EMBL/GenBank/DDBJ whole genome shotgun (WGS) entry which is preliminary data.</text>
</comment>
<dbReference type="Proteomes" id="UP000185728">
    <property type="component" value="Unassembled WGS sequence"/>
</dbReference>
<protein>
    <submittedName>
        <fullName evidence="2">Long-chain fatty acid transport protein</fullName>
    </submittedName>
</protein>
<name>A0ABY1KJK2_9FLAO</name>
<dbReference type="RefSeq" id="WP_076453585.1">
    <property type="nucleotide sequence ID" value="NZ_FTOB01000001.1"/>
</dbReference>
<keyword evidence="1" id="KW-0732">Signal</keyword>
<organism evidence="2 3">
    <name type="scientific">Zobellia uliginosa</name>
    <dbReference type="NCBI Taxonomy" id="143224"/>
    <lineage>
        <taxon>Bacteria</taxon>
        <taxon>Pseudomonadati</taxon>
        <taxon>Bacteroidota</taxon>
        <taxon>Flavobacteriia</taxon>
        <taxon>Flavobacteriales</taxon>
        <taxon>Flavobacteriaceae</taxon>
        <taxon>Zobellia</taxon>
    </lineage>
</organism>
<sequence>MIKKIGFAIICLLVTGTYAQDGSVSPYSYFGLGELRSGSTVENQMMGGIAMYADSIHVNLQNPAAYSQLGVQMREDFGITTYTAGISYKQTRLKSFTEEQSSAVSNLDYLALGLSLKKGLGLGFGIRPYSSVGYNFQDQIGTEGSREINQYSGDGGLNKVYVSLGYEFAKNFSAGVTVNYNFGRIETLKVQSTENVLLGSKDERVSKIGGIDLNYALSYTPAIGENHRLHTSIRVNTQANLSSRNTQRIGSFIGSPDLERFVNDVDLYAQGLKETEVTIPTITTLGVGYGKDMQWFLGVEYSFQKLGDFSNEFLELDNLIYKDASTLALGGFYTPERNSFGSYLKRVTYRAGVRLEKTGMYVNDKDINNFGITFGLGLPLGNNLSNLNLGFELGKKGTTSADLIEESYFKVNVGLSLSDQWFQKRKIY</sequence>
<proteinExistence type="predicted"/>
<accession>A0ABY1KJK2</accession>
<evidence type="ECO:0000313" key="3">
    <source>
        <dbReference type="Proteomes" id="UP000185728"/>
    </source>
</evidence>
<reference evidence="2 3" key="1">
    <citation type="submission" date="2017-01" db="EMBL/GenBank/DDBJ databases">
        <authorList>
            <person name="Varghese N."/>
            <person name="Submissions S."/>
        </authorList>
    </citation>
    <scope>NUCLEOTIDE SEQUENCE [LARGE SCALE GENOMIC DNA]</scope>
    <source>
        <strain evidence="2 3">DSM 2061</strain>
    </source>
</reference>
<keyword evidence="3" id="KW-1185">Reference proteome</keyword>
<feature type="chain" id="PRO_5046799403" evidence="1">
    <location>
        <begin position="20"/>
        <end position="428"/>
    </location>
</feature>
<dbReference type="SUPFAM" id="SSF56935">
    <property type="entry name" value="Porins"/>
    <property type="match status" value="1"/>
</dbReference>